<comment type="caution">
    <text evidence="1">The sequence shown here is derived from an EMBL/GenBank/DDBJ whole genome shotgun (WGS) entry which is preliminary data.</text>
</comment>
<sequence length="130" mass="15018">MSREWVVSAAGRKLEWEIPTMGKLAFTQNRFKIGTNESANIRKREIYPASSLYSLHRMYHVMTHARFDPKSQPQTGCANKPVASFITPLNGHNEAEVQMKARHTQFDILSDASSRKLNWILTLFWWPAQL</sequence>
<keyword evidence="2" id="KW-1185">Reference proteome</keyword>
<protein>
    <submittedName>
        <fullName evidence="1">Uncharacterized protein</fullName>
    </submittedName>
</protein>
<dbReference type="AlphaFoldDB" id="A0AAV3Y0B2"/>
<dbReference type="Proteomes" id="UP000735302">
    <property type="component" value="Unassembled WGS sequence"/>
</dbReference>
<name>A0AAV3Y0B2_9GAST</name>
<dbReference type="EMBL" id="BLXT01000264">
    <property type="protein sequence ID" value="GFN75428.1"/>
    <property type="molecule type" value="Genomic_DNA"/>
</dbReference>
<gene>
    <name evidence="1" type="ORF">PoB_000193400</name>
</gene>
<accession>A0AAV3Y0B2</accession>
<organism evidence="1 2">
    <name type="scientific">Plakobranchus ocellatus</name>
    <dbReference type="NCBI Taxonomy" id="259542"/>
    <lineage>
        <taxon>Eukaryota</taxon>
        <taxon>Metazoa</taxon>
        <taxon>Spiralia</taxon>
        <taxon>Lophotrochozoa</taxon>
        <taxon>Mollusca</taxon>
        <taxon>Gastropoda</taxon>
        <taxon>Heterobranchia</taxon>
        <taxon>Euthyneura</taxon>
        <taxon>Panpulmonata</taxon>
        <taxon>Sacoglossa</taxon>
        <taxon>Placobranchoidea</taxon>
        <taxon>Plakobranchidae</taxon>
        <taxon>Plakobranchus</taxon>
    </lineage>
</organism>
<reference evidence="1 2" key="1">
    <citation type="journal article" date="2021" name="Elife">
        <title>Chloroplast acquisition without the gene transfer in kleptoplastic sea slugs, Plakobranchus ocellatus.</title>
        <authorList>
            <person name="Maeda T."/>
            <person name="Takahashi S."/>
            <person name="Yoshida T."/>
            <person name="Shimamura S."/>
            <person name="Takaki Y."/>
            <person name="Nagai Y."/>
            <person name="Toyoda A."/>
            <person name="Suzuki Y."/>
            <person name="Arimoto A."/>
            <person name="Ishii H."/>
            <person name="Satoh N."/>
            <person name="Nishiyama T."/>
            <person name="Hasebe M."/>
            <person name="Maruyama T."/>
            <person name="Minagawa J."/>
            <person name="Obokata J."/>
            <person name="Shigenobu S."/>
        </authorList>
    </citation>
    <scope>NUCLEOTIDE SEQUENCE [LARGE SCALE GENOMIC DNA]</scope>
</reference>
<evidence type="ECO:0000313" key="1">
    <source>
        <dbReference type="EMBL" id="GFN75428.1"/>
    </source>
</evidence>
<evidence type="ECO:0000313" key="2">
    <source>
        <dbReference type="Proteomes" id="UP000735302"/>
    </source>
</evidence>
<proteinExistence type="predicted"/>